<keyword evidence="6" id="KW-1185">Reference proteome</keyword>
<feature type="domain" description="SH3b" evidence="3">
    <location>
        <begin position="244"/>
        <end position="304"/>
    </location>
</feature>
<evidence type="ECO:0000259" key="4">
    <source>
        <dbReference type="SMART" id="SM00646"/>
    </source>
</evidence>
<name>A0ABT3L6S9_9CYAN</name>
<comment type="caution">
    <text evidence="5">The sequence shown here is derived from an EMBL/GenBank/DDBJ whole genome shotgun (WGS) entry which is preliminary data.</text>
</comment>
<evidence type="ECO:0000313" key="6">
    <source>
        <dbReference type="Proteomes" id="UP001526426"/>
    </source>
</evidence>
<evidence type="ECO:0000259" key="3">
    <source>
        <dbReference type="SMART" id="SM00287"/>
    </source>
</evidence>
<proteinExistence type="predicted"/>
<feature type="domain" description="MurNAc-LAA" evidence="4">
    <location>
        <begin position="483"/>
        <end position="595"/>
    </location>
</feature>
<reference evidence="5 6" key="1">
    <citation type="submission" date="2021-08" db="EMBL/GenBank/DDBJ databases">
        <title>Draft genome sequence of Spirulina subsalsa with high tolerance to salinity and hype-accumulation of phycocyanin.</title>
        <authorList>
            <person name="Pei H."/>
            <person name="Jiang L."/>
        </authorList>
    </citation>
    <scope>NUCLEOTIDE SEQUENCE [LARGE SCALE GENOMIC DNA]</scope>
    <source>
        <strain evidence="5 6">FACHB-351</strain>
    </source>
</reference>
<evidence type="ECO:0000256" key="2">
    <source>
        <dbReference type="ARBA" id="ARBA00023316"/>
    </source>
</evidence>
<dbReference type="CDD" id="cd02696">
    <property type="entry name" value="MurNAc-LAA"/>
    <property type="match status" value="1"/>
</dbReference>
<dbReference type="SUPFAM" id="SSF53187">
    <property type="entry name" value="Zn-dependent exopeptidases"/>
    <property type="match status" value="1"/>
</dbReference>
<gene>
    <name evidence="5" type="ORF">K4A83_13185</name>
</gene>
<dbReference type="PANTHER" id="PTHR30404">
    <property type="entry name" value="N-ACETYLMURAMOYL-L-ALANINE AMIDASE"/>
    <property type="match status" value="1"/>
</dbReference>
<dbReference type="PANTHER" id="PTHR30404:SF0">
    <property type="entry name" value="N-ACETYLMURAMOYL-L-ALANINE AMIDASE AMIC"/>
    <property type="match status" value="1"/>
</dbReference>
<keyword evidence="1 5" id="KW-0378">Hydrolase</keyword>
<organism evidence="5 6">
    <name type="scientific">Spirulina subsalsa FACHB-351</name>
    <dbReference type="NCBI Taxonomy" id="234711"/>
    <lineage>
        <taxon>Bacteria</taxon>
        <taxon>Bacillati</taxon>
        <taxon>Cyanobacteriota</taxon>
        <taxon>Cyanophyceae</taxon>
        <taxon>Spirulinales</taxon>
        <taxon>Spirulinaceae</taxon>
        <taxon>Spirulina</taxon>
    </lineage>
</organism>
<dbReference type="EC" id="3.5.1.28" evidence="5"/>
<dbReference type="InterPro" id="IPR003646">
    <property type="entry name" value="SH3-like_bac-type"/>
</dbReference>
<dbReference type="InterPro" id="IPR050695">
    <property type="entry name" value="N-acetylmuramoyl_amidase_3"/>
</dbReference>
<dbReference type="Proteomes" id="UP001526426">
    <property type="component" value="Unassembled WGS sequence"/>
</dbReference>
<dbReference type="Gene3D" id="2.30.30.40">
    <property type="entry name" value="SH3 Domains"/>
    <property type="match status" value="1"/>
</dbReference>
<accession>A0ABT3L6S9</accession>
<dbReference type="EMBL" id="JAIHOM010000061">
    <property type="protein sequence ID" value="MCW6037216.1"/>
    <property type="molecule type" value="Genomic_DNA"/>
</dbReference>
<dbReference type="SMART" id="SM00287">
    <property type="entry name" value="SH3b"/>
    <property type="match status" value="1"/>
</dbReference>
<evidence type="ECO:0000313" key="5">
    <source>
        <dbReference type="EMBL" id="MCW6037216.1"/>
    </source>
</evidence>
<evidence type="ECO:0000256" key="1">
    <source>
        <dbReference type="ARBA" id="ARBA00022801"/>
    </source>
</evidence>
<protein>
    <submittedName>
        <fullName evidence="5">N-acetylmuramoyl-L-alanine amidase</fullName>
        <ecNumber evidence="5">3.5.1.28</ecNumber>
    </submittedName>
</protein>
<dbReference type="Pfam" id="PF01520">
    <property type="entry name" value="Amidase_3"/>
    <property type="match status" value="1"/>
</dbReference>
<dbReference type="GO" id="GO:0008745">
    <property type="term" value="F:N-acetylmuramoyl-L-alanine amidase activity"/>
    <property type="evidence" value="ECO:0007669"/>
    <property type="project" value="UniProtKB-EC"/>
</dbReference>
<dbReference type="Gene3D" id="3.40.630.40">
    <property type="entry name" value="Zn-dependent exopeptidases"/>
    <property type="match status" value="1"/>
</dbReference>
<sequence>MGYFVVIRVRNHENGGKVVNLGRNLGGCLGVMASSVVVVSPVWAESQLFLAYPPRQHQTSASQIFFIGSAPPEGTVTINGQGVERSPGGHFAPSFPLRLGENQFTLRYGNQSIGVTITRVSSQPVLSPGSPWVPESLRPNQEMARLPGERVCLEVLAQPNSTVGARLGGERLVLTPQPVQKALPPNAAALVAQNEPTPLVLTQYQGCLEGDRPGSLGVPVFEITTNGTPTVQEGAGTIRILDPEQLQVVEVIVPQGVARTGPGTDYSRLTPLPQGTRAEVTGQEGEWLRLDYGAWIRGSETRVLPGAMPPQSRIRSVRSRPLAGATEIRFPLQVPVPVSVQQGDRTFTLTLHNTIAQTDTIAVDHDPLIQRLDWQQITPNQVAYTFHLKTDQQWGYDLRYEGSTLILSLRHPPQVGEQLQGMRILLDPGHGGEELGARGPNGYPEKSVNLTLSLLLREALERRGATVYLTRDQDVFLGLAERVTIINQLKPDLALSVHYNALPDGGDALNTAGVGMFWYHPQAHDLSVFLHDYLVEKLDRPSYGVFWNNLALTRPHTAPSILLELGFMINPTEFEWIMDSREQRRLADTLAEGIMTWFHSLPLGEGTNTSPQ</sequence>
<keyword evidence="2" id="KW-0961">Cell wall biogenesis/degradation</keyword>
<dbReference type="InterPro" id="IPR002508">
    <property type="entry name" value="MurNAc-LAA_cat"/>
</dbReference>
<dbReference type="SMART" id="SM00646">
    <property type="entry name" value="Ami_3"/>
    <property type="match status" value="1"/>
</dbReference>